<dbReference type="VEuPathDB" id="VectorBase:RPRC012816"/>
<feature type="domain" description="G-protein coupled receptors family 1 profile" evidence="17">
    <location>
        <begin position="46"/>
        <end position="393"/>
    </location>
</feature>
<accession>A0A5C0F4P1</accession>
<feature type="transmembrane region" description="Helical" evidence="16">
    <location>
        <begin position="334"/>
        <end position="355"/>
    </location>
</feature>
<keyword evidence="6 14" id="KW-0297">G-protein coupled receptor</keyword>
<proteinExistence type="evidence at transcript level"/>
<protein>
    <submittedName>
        <fullName evidence="18">Sulfakinin receptor 2</fullName>
    </submittedName>
</protein>
<evidence type="ECO:0000256" key="1">
    <source>
        <dbReference type="ARBA" id="ARBA00004651"/>
    </source>
</evidence>
<dbReference type="GO" id="GO:0005886">
    <property type="term" value="C:plasma membrane"/>
    <property type="evidence" value="ECO:0007669"/>
    <property type="project" value="UniProtKB-SubCell"/>
</dbReference>
<feature type="compositionally biased region" description="Low complexity" evidence="15">
    <location>
        <begin position="13"/>
        <end position="23"/>
    </location>
</feature>
<sequence length="464" mass="52649">MRNNTEATVQPKSTSTTNTGGSDNGSGISELMIPLYMLIFILAVVGNSLVLATLTRNRRMRTVTNVYLFNLAVADILLGVFCMPFTLIGQLLRNFVFGRIMCKLIPYFQAVSVSVAVWTLVAISLERYFAICRPLKSRRWQTQFHAYKMIAIVWAMSLVWNSPILFVSRLLAMGGKGRHKCREVWPGRRSEGAYIIFLDIVLLMIPLLIMSLAYSLIVLKLWKGLQRELKHSNSCLQTVDRSASLPTMTEVVISKNLNTNSEAIHRVIPADSQQGQFCNKNPVQMWLLKVKLEEGIAQRSGTPLEPLESPGPKFTRHAIRSNYMDKSIEAKKKVIRMLFVVVAEFFICWAPLHVLNTWYQFRPDLVHQYVGSTGVSLVQLLAYISSCCNPITYCFMNYRFRQAFISLFNFPRLCCWCGIPVESKLAQRTDTANEPNSLSANDSTLYAGRANRSEVMVLEKEERV</sequence>
<dbReference type="PRINTS" id="PR00237">
    <property type="entry name" value="GPCRRHODOPSN"/>
</dbReference>
<dbReference type="GeneID" id="141461079"/>
<dbReference type="Pfam" id="PF00001">
    <property type="entry name" value="7tm_1"/>
    <property type="match status" value="1"/>
</dbReference>
<evidence type="ECO:0000256" key="5">
    <source>
        <dbReference type="ARBA" id="ARBA00022989"/>
    </source>
</evidence>
<keyword evidence="3" id="KW-1003">Cell membrane</keyword>
<feature type="compositionally biased region" description="Polar residues" evidence="15">
    <location>
        <begin position="1"/>
        <end position="12"/>
    </location>
</feature>
<reference evidence="18" key="1">
    <citation type="submission" date="2019-02" db="EMBL/GenBank/DDBJ databases">
        <title>Identification, Functional Characterization, and Pharmacological Analysis of Two Sulfakinin Receptors in the Medically-Important Insect Rhodnius prolixus.</title>
        <authorList>
            <person name="Bloom M."/>
            <person name="Lange A.B."/>
            <person name="Orchard I."/>
        </authorList>
    </citation>
    <scope>NUCLEOTIDE SEQUENCE</scope>
</reference>
<keyword evidence="9" id="KW-1015">Disulfide bond</keyword>
<dbReference type="PRINTS" id="PR01822">
    <property type="entry name" value="CCYSTOKININR"/>
</dbReference>
<dbReference type="CDD" id="cd15206">
    <property type="entry name" value="7tmA_CCK_R"/>
    <property type="match status" value="1"/>
</dbReference>
<keyword evidence="11" id="KW-0325">Glycoprotein</keyword>
<keyword evidence="12 14" id="KW-0807">Transducer</keyword>
<dbReference type="RefSeq" id="XP_073997859.1">
    <property type="nucleotide sequence ID" value="XM_074141758.1"/>
</dbReference>
<dbReference type="GO" id="GO:0008188">
    <property type="term" value="F:neuropeptide receptor activity"/>
    <property type="evidence" value="ECO:0007669"/>
    <property type="project" value="TreeGrafter"/>
</dbReference>
<keyword evidence="7 16" id="KW-0472">Membrane</keyword>
<dbReference type="PANTHER" id="PTHR24238:SF46">
    <property type="entry name" value="GASTRIN_CHOLECYSTOKININ TYPE B RECEPTOR"/>
    <property type="match status" value="1"/>
</dbReference>
<dbReference type="PROSITE" id="PS50262">
    <property type="entry name" value="G_PROTEIN_RECEP_F1_2"/>
    <property type="match status" value="1"/>
</dbReference>
<feature type="transmembrane region" description="Helical" evidence="16">
    <location>
        <begin position="375"/>
        <end position="396"/>
    </location>
</feature>
<keyword evidence="4 14" id="KW-0812">Transmembrane</keyword>
<dbReference type="PROSITE" id="PS00237">
    <property type="entry name" value="G_PROTEIN_RECEP_F1_1"/>
    <property type="match status" value="1"/>
</dbReference>
<dbReference type="EMBL" id="MK513660">
    <property type="protein sequence ID" value="QEI59507.1"/>
    <property type="molecule type" value="mRNA"/>
</dbReference>
<name>A0A5C0F4P1_RHOPR</name>
<dbReference type="PANTHER" id="PTHR24238">
    <property type="entry name" value="G-PROTEIN COUPLED RECEPTOR"/>
    <property type="match status" value="1"/>
</dbReference>
<evidence type="ECO:0000256" key="15">
    <source>
        <dbReference type="SAM" id="MobiDB-lite"/>
    </source>
</evidence>
<evidence type="ECO:0000256" key="16">
    <source>
        <dbReference type="SAM" id="Phobius"/>
    </source>
</evidence>
<keyword evidence="10 14" id="KW-0675">Receptor</keyword>
<evidence type="ECO:0000256" key="9">
    <source>
        <dbReference type="ARBA" id="ARBA00023157"/>
    </source>
</evidence>
<evidence type="ECO:0000256" key="6">
    <source>
        <dbReference type="ARBA" id="ARBA00023040"/>
    </source>
</evidence>
<feature type="region of interest" description="Disordered" evidence="15">
    <location>
        <begin position="1"/>
        <end position="23"/>
    </location>
</feature>
<comment type="subcellular location">
    <subcellularLocation>
        <location evidence="1">Cell membrane</location>
        <topology evidence="1">Multi-pass membrane protein</topology>
    </subcellularLocation>
</comment>
<dbReference type="SUPFAM" id="SSF81321">
    <property type="entry name" value="Family A G protein-coupled receptor-like"/>
    <property type="match status" value="1"/>
</dbReference>
<comment type="similarity">
    <text evidence="2 14">Belongs to the G-protein coupled receptor 1 family.</text>
</comment>
<feature type="transmembrane region" description="Helical" evidence="16">
    <location>
        <begin position="66"/>
        <end position="92"/>
    </location>
</feature>
<evidence type="ECO:0000256" key="2">
    <source>
        <dbReference type="ARBA" id="ARBA00010663"/>
    </source>
</evidence>
<organism evidence="18">
    <name type="scientific">Rhodnius prolixus</name>
    <name type="common">Triatomid bug</name>
    <dbReference type="NCBI Taxonomy" id="13249"/>
    <lineage>
        <taxon>Eukaryota</taxon>
        <taxon>Metazoa</taxon>
        <taxon>Ecdysozoa</taxon>
        <taxon>Arthropoda</taxon>
        <taxon>Hexapoda</taxon>
        <taxon>Insecta</taxon>
        <taxon>Pterygota</taxon>
        <taxon>Neoptera</taxon>
        <taxon>Paraneoptera</taxon>
        <taxon>Hemiptera</taxon>
        <taxon>Heteroptera</taxon>
        <taxon>Panheteroptera</taxon>
        <taxon>Cimicomorpha</taxon>
        <taxon>Reduviidae</taxon>
        <taxon>Triatominae</taxon>
        <taxon>Rhodnius</taxon>
    </lineage>
</organism>
<keyword evidence="8" id="KW-0564">Palmitate</keyword>
<dbReference type="InterPro" id="IPR000276">
    <property type="entry name" value="GPCR_Rhodpsn"/>
</dbReference>
<evidence type="ECO:0000256" key="7">
    <source>
        <dbReference type="ARBA" id="ARBA00023136"/>
    </source>
</evidence>
<evidence type="ECO:0000256" key="8">
    <source>
        <dbReference type="ARBA" id="ARBA00023139"/>
    </source>
</evidence>
<dbReference type="SMART" id="SM01381">
    <property type="entry name" value="7TM_GPCR_Srsx"/>
    <property type="match status" value="1"/>
</dbReference>
<dbReference type="Gene3D" id="1.20.1070.10">
    <property type="entry name" value="Rhodopsin 7-helix transmembrane proteins"/>
    <property type="match status" value="1"/>
</dbReference>
<dbReference type="VEuPathDB" id="VectorBase:RPRC003273"/>
<dbReference type="InterPro" id="IPR009126">
    <property type="entry name" value="Cholcskin_rcpt"/>
</dbReference>
<feature type="transmembrane region" description="Helical" evidence="16">
    <location>
        <begin position="146"/>
        <end position="172"/>
    </location>
</feature>
<evidence type="ECO:0000256" key="4">
    <source>
        <dbReference type="ARBA" id="ARBA00022692"/>
    </source>
</evidence>
<feature type="transmembrane region" description="Helical" evidence="16">
    <location>
        <begin position="33"/>
        <end position="54"/>
    </location>
</feature>
<evidence type="ECO:0000256" key="11">
    <source>
        <dbReference type="ARBA" id="ARBA00023180"/>
    </source>
</evidence>
<evidence type="ECO:0000256" key="12">
    <source>
        <dbReference type="ARBA" id="ARBA00023224"/>
    </source>
</evidence>
<keyword evidence="13" id="KW-0449">Lipoprotein</keyword>
<feature type="transmembrane region" description="Helical" evidence="16">
    <location>
        <begin position="104"/>
        <end position="125"/>
    </location>
</feature>
<evidence type="ECO:0000313" key="18">
    <source>
        <dbReference type="EMBL" id="QEI59507.1"/>
    </source>
</evidence>
<evidence type="ECO:0000256" key="3">
    <source>
        <dbReference type="ARBA" id="ARBA00022475"/>
    </source>
</evidence>
<evidence type="ECO:0000256" key="10">
    <source>
        <dbReference type="ARBA" id="ARBA00023170"/>
    </source>
</evidence>
<evidence type="ECO:0000259" key="17">
    <source>
        <dbReference type="PROSITE" id="PS50262"/>
    </source>
</evidence>
<keyword evidence="5 16" id="KW-1133">Transmembrane helix</keyword>
<feature type="transmembrane region" description="Helical" evidence="16">
    <location>
        <begin position="192"/>
        <end position="219"/>
    </location>
</feature>
<dbReference type="InterPro" id="IPR017452">
    <property type="entry name" value="GPCR_Rhodpsn_7TM"/>
</dbReference>
<evidence type="ECO:0000256" key="14">
    <source>
        <dbReference type="RuleBase" id="RU000688"/>
    </source>
</evidence>
<evidence type="ECO:0000256" key="13">
    <source>
        <dbReference type="ARBA" id="ARBA00023288"/>
    </source>
</evidence>
<dbReference type="AlphaFoldDB" id="A0A5C0F4P1"/>